<dbReference type="EMBL" id="JACOFV010000017">
    <property type="protein sequence ID" value="MBC3863748.1"/>
    <property type="molecule type" value="Genomic_DNA"/>
</dbReference>
<reference evidence="2" key="1">
    <citation type="submission" date="2020-08" db="EMBL/GenBank/DDBJ databases">
        <title>Novel species isolated from subtropical streams in China.</title>
        <authorList>
            <person name="Lu H."/>
        </authorList>
    </citation>
    <scope>NUCLEOTIDE SEQUENCE</scope>
    <source>
        <strain evidence="2">KACC 12607</strain>
    </source>
</reference>
<evidence type="ECO:0000313" key="2">
    <source>
        <dbReference type="EMBL" id="MBC3863748.1"/>
    </source>
</evidence>
<dbReference type="PANTHER" id="PTHR43581">
    <property type="entry name" value="ATP/GTP PHOSPHATASE"/>
    <property type="match status" value="1"/>
</dbReference>
<dbReference type="InterPro" id="IPR051396">
    <property type="entry name" value="Bact_Antivir_Def_Nuclease"/>
</dbReference>
<evidence type="ECO:0000259" key="1">
    <source>
        <dbReference type="Pfam" id="PF13175"/>
    </source>
</evidence>
<protein>
    <submittedName>
        <fullName evidence="2">AAA family ATPase</fullName>
    </submittedName>
</protein>
<dbReference type="PANTHER" id="PTHR43581:SF4">
    <property type="entry name" value="ATP_GTP PHOSPHATASE"/>
    <property type="match status" value="1"/>
</dbReference>
<dbReference type="InterPro" id="IPR041685">
    <property type="entry name" value="AAA_GajA/Old/RecF-like"/>
</dbReference>
<proteinExistence type="predicted"/>
<accession>A0A923HJU2</accession>
<dbReference type="Proteomes" id="UP000634011">
    <property type="component" value="Unassembled WGS sequence"/>
</dbReference>
<dbReference type="Gene3D" id="3.40.50.300">
    <property type="entry name" value="P-loop containing nucleotide triphosphate hydrolases"/>
    <property type="match status" value="1"/>
</dbReference>
<gene>
    <name evidence="2" type="ORF">H8K32_16700</name>
</gene>
<organism evidence="2 3">
    <name type="scientific">Undibacterium jejuense</name>
    <dbReference type="NCBI Taxonomy" id="1344949"/>
    <lineage>
        <taxon>Bacteria</taxon>
        <taxon>Pseudomonadati</taxon>
        <taxon>Pseudomonadota</taxon>
        <taxon>Betaproteobacteria</taxon>
        <taxon>Burkholderiales</taxon>
        <taxon>Oxalobacteraceae</taxon>
        <taxon>Undibacterium</taxon>
    </lineage>
</organism>
<dbReference type="Pfam" id="PF13175">
    <property type="entry name" value="AAA_15"/>
    <property type="match status" value="1"/>
</dbReference>
<comment type="caution">
    <text evidence="2">The sequence shown here is derived from an EMBL/GenBank/DDBJ whole genome shotgun (WGS) entry which is preliminary data.</text>
</comment>
<dbReference type="RefSeq" id="WP_186913695.1">
    <property type="nucleotide sequence ID" value="NZ_JACOFV010000017.1"/>
</dbReference>
<name>A0A923HJU2_9BURK</name>
<evidence type="ECO:0000313" key="3">
    <source>
        <dbReference type="Proteomes" id="UP000634011"/>
    </source>
</evidence>
<dbReference type="SUPFAM" id="SSF52540">
    <property type="entry name" value="P-loop containing nucleoside triphosphate hydrolases"/>
    <property type="match status" value="1"/>
</dbReference>
<dbReference type="InterPro" id="IPR027417">
    <property type="entry name" value="P-loop_NTPase"/>
</dbReference>
<keyword evidence="3" id="KW-1185">Reference proteome</keyword>
<feature type="domain" description="Endonuclease GajA/Old nuclease/RecF-like AAA" evidence="1">
    <location>
        <begin position="1"/>
        <end position="459"/>
    </location>
</feature>
<dbReference type="AlphaFoldDB" id="A0A923HJU2"/>
<sequence>MKICYIWIEKYRNLENFSLNLSSTTKFNFDSEKNLLTSESCRKLPLDFFGQRIDEVTGLIGKNGSGKSNALSLICNALKNSKSGLNAHFLIITEEDGIQTCHYSFKKNLSQPSANFSIEIIEYVGEVKELKVIYFSNVFNKSRNYFGREVSDISVKNGIFENRVRPAKSDFEKQMILINSRLFRKIDIDLPHKIRFTQKRLSKFSLSSRYSGNSASILVSLESLKDLFRNRLREINGRNRFFHLVRLSYFEYILSLRINADEYSLFLSNAVDFMQGNSNDQKTEEISENLIRFISESFPSSSLICYEKKSSRESEFDLEVIRRQIDFLLKIQENFSSIDIDYSTEGFRNRSEVTFEIAYSQKSKGLIQEFVSLFGESIGMNIDWSGISSGHLAYLNLFSSIYDELKNVRQRSLLLCIDEGDLYLHPFWQVEFFSKLLSVLPEMFRGEIQIVLTSHSPFLLSDLPNQCITILDQHIQGGTMNGIALDEQTFGGNLYDLYAKPFFLGDQKMSKFAYEKIARYLELVEATSGSVKGNPDDISHLIGDEVIRFKLQRLFGND</sequence>